<proteinExistence type="predicted"/>
<dbReference type="SUPFAM" id="SSF89009">
    <property type="entry name" value="GAT-like domain"/>
    <property type="match status" value="1"/>
</dbReference>
<accession>A0A513Q1D4</accession>
<feature type="coiled-coil region" evidence="1">
    <location>
        <begin position="58"/>
        <end position="85"/>
    </location>
</feature>
<dbReference type="Proteomes" id="UP000678932">
    <property type="component" value="Segment"/>
</dbReference>
<dbReference type="KEGG" id="vg:80536272"/>
<keyword evidence="1" id="KW-0175">Coiled coil</keyword>
<protein>
    <submittedName>
        <fullName evidence="2">Uncharacterized protein</fullName>
    </submittedName>
</protein>
<evidence type="ECO:0000313" key="2">
    <source>
        <dbReference type="EMBL" id="QBB63966.1"/>
    </source>
</evidence>
<sequence length="129" mass="14355">MNTWQLAAGTEEYQQALTATATLVKDQRPAGFVEPHTWPSNLGEANIQRQNNAQIHLLVQILERLKELDEKVQVLSDRVSALERNKGHVALPDDAIAQLTEQLRSTSLSSTGTGRPVIKANKGTFRVWK</sequence>
<organism evidence="2 3">
    <name type="scientific">Green Sichuan pepper vein clearing-associated virus</name>
    <dbReference type="NCBI Taxonomy" id="2802539"/>
    <lineage>
        <taxon>Viruses</taxon>
        <taxon>Riboviria</taxon>
        <taxon>Pararnavirae</taxon>
        <taxon>Artverviricota</taxon>
        <taxon>Revtraviricetes</taxon>
        <taxon>Ortervirales</taxon>
        <taxon>Caulimoviridae</taxon>
        <taxon>Badnavirus</taxon>
        <taxon>Badnavirus venazanthoxyli</taxon>
    </lineage>
</organism>
<dbReference type="RefSeq" id="YP_010798181.1">
    <property type="nucleotide sequence ID" value="NC_076349.1"/>
</dbReference>
<dbReference type="GeneID" id="80536272"/>
<dbReference type="EMBL" id="MK371353">
    <property type="protein sequence ID" value="QBB63966.1"/>
    <property type="molecule type" value="Genomic_DNA"/>
</dbReference>
<reference evidence="2" key="1">
    <citation type="journal article" date="2019" name="Arch. Virol.">
        <title>Molecular characterization of a new badnavirus infecting green Sichuan pepper (Zanthoxylum schinifolium).</title>
        <authorList>
            <person name="Xu M."/>
            <person name="Zhang S."/>
            <person name="Xuan Z."/>
            <person name="Wu J."/>
            <person name="Dong P."/>
            <person name="Zhou Y."/>
            <person name="Li R."/>
            <person name="Cao M."/>
        </authorList>
    </citation>
    <scope>NUCLEOTIDE SEQUENCE</scope>
    <source>
        <strain evidence="2">CQ-1</strain>
    </source>
</reference>
<name>A0A513Q1D4_9VIRU</name>
<evidence type="ECO:0000313" key="3">
    <source>
        <dbReference type="Proteomes" id="UP000678932"/>
    </source>
</evidence>
<evidence type="ECO:0000256" key="1">
    <source>
        <dbReference type="SAM" id="Coils"/>
    </source>
</evidence>
<keyword evidence="3" id="KW-1185">Reference proteome</keyword>